<feature type="region of interest" description="Disordered" evidence="1">
    <location>
        <begin position="1"/>
        <end position="94"/>
    </location>
</feature>
<dbReference type="Proteomes" id="UP000664385">
    <property type="component" value="Unassembled WGS sequence"/>
</dbReference>
<evidence type="ECO:0000256" key="2">
    <source>
        <dbReference type="SAM" id="Phobius"/>
    </source>
</evidence>
<feature type="transmembrane region" description="Helical" evidence="2">
    <location>
        <begin position="99"/>
        <end position="125"/>
    </location>
</feature>
<dbReference type="Gene3D" id="3.40.190.10">
    <property type="entry name" value="Periplasmic binding protein-like II"/>
    <property type="match status" value="1"/>
</dbReference>
<dbReference type="AlphaFoldDB" id="A0A939IU19"/>
<proteinExistence type="predicted"/>
<dbReference type="SUPFAM" id="SSF53300">
    <property type="entry name" value="vWA-like"/>
    <property type="match status" value="1"/>
</dbReference>
<dbReference type="Pfam" id="PF13531">
    <property type="entry name" value="SBP_bac_11"/>
    <property type="match status" value="1"/>
</dbReference>
<dbReference type="RefSeq" id="WP_206822505.1">
    <property type="nucleotide sequence ID" value="NZ_JAEMWU010000001.1"/>
</dbReference>
<keyword evidence="2" id="KW-0472">Membrane</keyword>
<dbReference type="PROSITE" id="PS50234">
    <property type="entry name" value="VWFA"/>
    <property type="match status" value="1"/>
</dbReference>
<gene>
    <name evidence="4" type="ORF">JF543_01160</name>
</gene>
<feature type="compositionally biased region" description="Low complexity" evidence="1">
    <location>
        <begin position="44"/>
        <end position="84"/>
    </location>
</feature>
<dbReference type="SMART" id="SM00327">
    <property type="entry name" value="VWA"/>
    <property type="match status" value="1"/>
</dbReference>
<protein>
    <submittedName>
        <fullName evidence="4">Substrate-binding domain-containing protein</fullName>
    </submittedName>
</protein>
<reference evidence="4" key="1">
    <citation type="submission" date="2020-12" db="EMBL/GenBank/DDBJ databases">
        <title>PHA producing bacteria isolated from mangrove.</title>
        <authorList>
            <person name="Zheng W."/>
            <person name="Yu S."/>
            <person name="Huang Y."/>
        </authorList>
    </citation>
    <scope>NUCLEOTIDE SEQUENCE</scope>
    <source>
        <strain evidence="4">GN8-5</strain>
    </source>
</reference>
<dbReference type="InterPro" id="IPR002035">
    <property type="entry name" value="VWF_A"/>
</dbReference>
<keyword evidence="2" id="KW-1133">Transmembrane helix</keyword>
<dbReference type="EMBL" id="JAEMWU010000001">
    <property type="protein sequence ID" value="MBN8204564.1"/>
    <property type="molecule type" value="Genomic_DNA"/>
</dbReference>
<keyword evidence="2" id="KW-0812">Transmembrane</keyword>
<dbReference type="InterPro" id="IPR036465">
    <property type="entry name" value="vWFA_dom_sf"/>
</dbReference>
<evidence type="ECO:0000256" key="1">
    <source>
        <dbReference type="SAM" id="MobiDB-lite"/>
    </source>
</evidence>
<dbReference type="CDD" id="cd00198">
    <property type="entry name" value="vWFA"/>
    <property type="match status" value="1"/>
</dbReference>
<organism evidence="4 5">
    <name type="scientific">Microbacterium esteraromaticum</name>
    <dbReference type="NCBI Taxonomy" id="57043"/>
    <lineage>
        <taxon>Bacteria</taxon>
        <taxon>Bacillati</taxon>
        <taxon>Actinomycetota</taxon>
        <taxon>Actinomycetes</taxon>
        <taxon>Micrococcales</taxon>
        <taxon>Microbacteriaceae</taxon>
        <taxon>Microbacterium</taxon>
    </lineage>
</organism>
<accession>A0A939IU19</accession>
<feature type="domain" description="VWFA" evidence="3">
    <location>
        <begin position="520"/>
        <end position="707"/>
    </location>
</feature>
<dbReference type="Gene3D" id="3.40.50.410">
    <property type="entry name" value="von Willebrand factor, type A domain"/>
    <property type="match status" value="1"/>
</dbReference>
<sequence>MPEPEVTPPARRSTHVDTGIDDAGTALVAGSEAPSRSSRRTRKTASLPAFTGASSTARATASTAPAPTAAPASASAPSEPANTEPDTDPAPRRSRRPALILLTATIVFLLGALGAVGTAIVANLAPGGATAAMSDADENVPSTLATPLFPLDTPAAAAGATPCTTVHVLASFENTEMVEKLAEGYNAAPRDIDGSCVTVTTAKDKSGAAATRAAGSFADVPADQRPTIWLPDSATWLSVANAEGATVVPAEGTEVASTGIVLAMPAPLAFATGWYNEAPTWTEVFSLANRPDFWSVLGHPEWGAFKLGKTSPLVATSGEAALLASFGASGSGVGASTAAEFGDTAVLDQVRMHELATSHYLSTPEHFLWHARQAEESGASSDFLSAVIVDEKSVWDYNRGMISHDGITRVKGDVPHDELVAIYPTDGVYVAESTAVVLDGDWVDEQERSAAADFLRFAHTAEGQKIVTDAGYRDLDGRLAPVVKDVGVLPRRVPNPIDLPSGEVVTALHDSFSSVRKRAAVLFLIDTSGSMNNAIPSGQTKIEAAKSAITAALGHFTDGDLVGLAAFSSSGGADVAPGMLTPVADIASNRDALLSGVKSLRADAYTPLHSAVSEFTRARSDEHVADHINAVIVLSDGADETLVPTITEAEMLDDLTGLPRDAAVKVFTLAYGSSADVDTLQQIASATGAQFYDATDPTEVTAILGDLVTSF</sequence>
<dbReference type="Pfam" id="PF00092">
    <property type="entry name" value="VWA"/>
    <property type="match status" value="1"/>
</dbReference>
<dbReference type="SUPFAM" id="SSF53850">
    <property type="entry name" value="Periplasmic binding protein-like II"/>
    <property type="match status" value="1"/>
</dbReference>
<evidence type="ECO:0000259" key="3">
    <source>
        <dbReference type="PROSITE" id="PS50234"/>
    </source>
</evidence>
<comment type="caution">
    <text evidence="4">The sequence shown here is derived from an EMBL/GenBank/DDBJ whole genome shotgun (WGS) entry which is preliminary data.</text>
</comment>
<evidence type="ECO:0000313" key="5">
    <source>
        <dbReference type="Proteomes" id="UP000664385"/>
    </source>
</evidence>
<evidence type="ECO:0000313" key="4">
    <source>
        <dbReference type="EMBL" id="MBN8204564.1"/>
    </source>
</evidence>
<name>A0A939IU19_9MICO</name>